<gene>
    <name evidence="7" type="ORF">STAS_29937</name>
</gene>
<dbReference type="SUPFAM" id="SSF53756">
    <property type="entry name" value="UDP-Glycosyltransferase/glycogen phosphorylase"/>
    <property type="match status" value="1"/>
</dbReference>
<dbReference type="PANTHER" id="PTHR48044">
    <property type="entry name" value="GLYCOSYLTRANSFERASE"/>
    <property type="match status" value="1"/>
</dbReference>
<dbReference type="Gene3D" id="3.40.50.2000">
    <property type="entry name" value="Glycogen Phosphorylase B"/>
    <property type="match status" value="2"/>
</dbReference>
<dbReference type="AlphaFoldDB" id="A0A5A7R4X0"/>
<dbReference type="InterPro" id="IPR002213">
    <property type="entry name" value="UDP_glucos_trans"/>
</dbReference>
<evidence type="ECO:0000313" key="8">
    <source>
        <dbReference type="Proteomes" id="UP000325081"/>
    </source>
</evidence>
<proteinExistence type="inferred from homology"/>
<evidence type="ECO:0000256" key="1">
    <source>
        <dbReference type="ARBA" id="ARBA00009995"/>
    </source>
</evidence>
<evidence type="ECO:0000259" key="6">
    <source>
        <dbReference type="Pfam" id="PF26168"/>
    </source>
</evidence>
<organism evidence="7 8">
    <name type="scientific">Striga asiatica</name>
    <name type="common">Asiatic witchweed</name>
    <name type="synonym">Buchnera asiatica</name>
    <dbReference type="NCBI Taxonomy" id="4170"/>
    <lineage>
        <taxon>Eukaryota</taxon>
        <taxon>Viridiplantae</taxon>
        <taxon>Streptophyta</taxon>
        <taxon>Embryophyta</taxon>
        <taxon>Tracheophyta</taxon>
        <taxon>Spermatophyta</taxon>
        <taxon>Magnoliopsida</taxon>
        <taxon>eudicotyledons</taxon>
        <taxon>Gunneridae</taxon>
        <taxon>Pentapetalae</taxon>
        <taxon>asterids</taxon>
        <taxon>lamiids</taxon>
        <taxon>Lamiales</taxon>
        <taxon>Orobanchaceae</taxon>
        <taxon>Buchnereae</taxon>
        <taxon>Striga</taxon>
    </lineage>
</organism>
<evidence type="ECO:0000256" key="5">
    <source>
        <dbReference type="RuleBase" id="RU362057"/>
    </source>
</evidence>
<dbReference type="InterPro" id="IPR058980">
    <property type="entry name" value="Glyco_transf_N"/>
</dbReference>
<comment type="caution">
    <text evidence="7">The sequence shown here is derived from an EMBL/GenBank/DDBJ whole genome shotgun (WGS) entry which is preliminary data.</text>
</comment>
<keyword evidence="2 4" id="KW-0328">Glycosyltransferase</keyword>
<dbReference type="EMBL" id="BKCP01010403">
    <property type="protein sequence ID" value="GER52488.1"/>
    <property type="molecule type" value="Genomic_DNA"/>
</dbReference>
<evidence type="ECO:0000313" key="7">
    <source>
        <dbReference type="EMBL" id="GER52488.1"/>
    </source>
</evidence>
<dbReference type="GO" id="GO:0008194">
    <property type="term" value="F:UDP-glycosyltransferase activity"/>
    <property type="evidence" value="ECO:0007669"/>
    <property type="project" value="InterPro"/>
</dbReference>
<dbReference type="PANTHER" id="PTHR48044:SF39">
    <property type="entry name" value="GLYCOSYLTRANSFERASE"/>
    <property type="match status" value="1"/>
</dbReference>
<dbReference type="FunFam" id="3.40.50.2000:FF:000060">
    <property type="entry name" value="Glycosyltransferase"/>
    <property type="match status" value="1"/>
</dbReference>
<reference evidence="8" key="1">
    <citation type="journal article" date="2019" name="Curr. Biol.">
        <title>Genome Sequence of Striga asiatica Provides Insight into the Evolution of Plant Parasitism.</title>
        <authorList>
            <person name="Yoshida S."/>
            <person name="Kim S."/>
            <person name="Wafula E.K."/>
            <person name="Tanskanen J."/>
            <person name="Kim Y.M."/>
            <person name="Honaas L."/>
            <person name="Yang Z."/>
            <person name="Spallek T."/>
            <person name="Conn C.E."/>
            <person name="Ichihashi Y."/>
            <person name="Cheong K."/>
            <person name="Cui S."/>
            <person name="Der J.P."/>
            <person name="Gundlach H."/>
            <person name="Jiao Y."/>
            <person name="Hori C."/>
            <person name="Ishida J.K."/>
            <person name="Kasahara H."/>
            <person name="Kiba T."/>
            <person name="Kim M.S."/>
            <person name="Koo N."/>
            <person name="Laohavisit A."/>
            <person name="Lee Y.H."/>
            <person name="Lumba S."/>
            <person name="McCourt P."/>
            <person name="Mortimer J.C."/>
            <person name="Mutuku J.M."/>
            <person name="Nomura T."/>
            <person name="Sasaki-Sekimoto Y."/>
            <person name="Seto Y."/>
            <person name="Wang Y."/>
            <person name="Wakatake T."/>
            <person name="Sakakibara H."/>
            <person name="Demura T."/>
            <person name="Yamaguchi S."/>
            <person name="Yoneyama K."/>
            <person name="Manabe R.I."/>
            <person name="Nelson D.C."/>
            <person name="Schulman A.H."/>
            <person name="Timko M.P."/>
            <person name="dePamphilis C.W."/>
            <person name="Choi D."/>
            <person name="Shirasu K."/>
        </authorList>
    </citation>
    <scope>NUCLEOTIDE SEQUENCE [LARGE SCALE GENOMIC DNA]</scope>
    <source>
        <strain evidence="8">cv. UVA1</strain>
    </source>
</reference>
<accession>A0A5A7R4X0</accession>
<dbReference type="CDD" id="cd03784">
    <property type="entry name" value="GT1_Gtf-like"/>
    <property type="match status" value="1"/>
</dbReference>
<keyword evidence="8" id="KW-1185">Reference proteome</keyword>
<sequence>MKNSNSKEIKIVMFPWLGYGHITPFLELGTKLAASRANVKIYLVSTLATLSSIEQKITTTAGRRSINLVPLLLPSSPNLPCSLHTTNGLPPNLMPSLKSALQSPDAIDSFSDILTDLSPNLIIYDFLQPWVPRLARAHGLPAVQFVTCSCTMASLMCHYSKHPAGDRPYPFPEIQFRDYDSAREIKKLLDCANDPVEREMVFRGIEESCGIVLVKGFREIEGPYIDYAGSLVSKRFVPVGPLVVGVGPVEKPDLDVLEWLDSKERKSTVFVSFGSEYFLSRDDTDEIALGLELSGVNFIWVVRSPKVEGDEEVALPGWFMDRVRATGRGNIVIGWAPQARILGHENVGGFVSHCGWNSVMESMTMGVPIVAVPMHLDQPVNARLVENVGVGVEVVRGKDRRLRGEALAAAVRRVVVEESGEVFRRAAAGMKDRLAERKDEEIDEVVRELTALLDKD</sequence>
<dbReference type="GO" id="GO:0016138">
    <property type="term" value="P:glycoside biosynthetic process"/>
    <property type="evidence" value="ECO:0007669"/>
    <property type="project" value="UniProtKB-ARBA"/>
</dbReference>
<dbReference type="InterPro" id="IPR035595">
    <property type="entry name" value="UDP_glycos_trans_CS"/>
</dbReference>
<feature type="domain" description="Glycosyltransferase N-terminal" evidence="6">
    <location>
        <begin position="8"/>
        <end position="242"/>
    </location>
</feature>
<dbReference type="OrthoDB" id="5835829at2759"/>
<evidence type="ECO:0000256" key="3">
    <source>
        <dbReference type="ARBA" id="ARBA00022679"/>
    </source>
</evidence>
<evidence type="ECO:0000256" key="2">
    <source>
        <dbReference type="ARBA" id="ARBA00022676"/>
    </source>
</evidence>
<dbReference type="EC" id="2.4.1.-" evidence="5"/>
<keyword evidence="3 4" id="KW-0808">Transferase</keyword>
<protein>
    <recommendedName>
        <fullName evidence="5">Glycosyltransferase</fullName>
        <ecNumber evidence="5">2.4.1.-</ecNumber>
    </recommendedName>
</protein>
<dbReference type="Pfam" id="PF00201">
    <property type="entry name" value="UDPGT"/>
    <property type="match status" value="1"/>
</dbReference>
<dbReference type="PROSITE" id="PS00375">
    <property type="entry name" value="UDPGT"/>
    <property type="match status" value="1"/>
</dbReference>
<dbReference type="Proteomes" id="UP000325081">
    <property type="component" value="Unassembled WGS sequence"/>
</dbReference>
<evidence type="ECO:0000256" key="4">
    <source>
        <dbReference type="RuleBase" id="RU003718"/>
    </source>
</evidence>
<dbReference type="Pfam" id="PF26168">
    <property type="entry name" value="Glyco_transf_N"/>
    <property type="match status" value="1"/>
</dbReference>
<comment type="similarity">
    <text evidence="1 4">Belongs to the UDP-glycosyltransferase family.</text>
</comment>
<name>A0A5A7R4X0_STRAF</name>